<comment type="caution">
    <text evidence="1">The sequence shown here is derived from an EMBL/GenBank/DDBJ whole genome shotgun (WGS) entry which is preliminary data.</text>
</comment>
<dbReference type="EMBL" id="CM029053">
    <property type="protein sequence ID" value="KAG2548716.1"/>
    <property type="molecule type" value="Genomic_DNA"/>
</dbReference>
<gene>
    <name evidence="1" type="ORF">PVAP13_9KG219900</name>
</gene>
<accession>A0A8T0NNG3</accession>
<name>A0A8T0NNG3_PANVG</name>
<protein>
    <submittedName>
        <fullName evidence="1">Uncharacterized protein</fullName>
    </submittedName>
</protein>
<keyword evidence="2" id="KW-1185">Reference proteome</keyword>
<dbReference type="PANTHER" id="PTHR47510:SF3">
    <property type="entry name" value="ENDO_EXONUCLEASE_PHOSPHATASE DOMAIN-CONTAINING PROTEIN"/>
    <property type="match status" value="1"/>
</dbReference>
<sequence length="170" mass="19913">MWEKMATCIRKVASEVFGMTRGGGCKTKDTWWWNEDVQRAIKEKKECYKRLFLDRSADNIEKYKVPKKIAKRAVSEAKGRAYEDMYQRLNTKEGEKDIYRMARVRERKTRDFSQVKCIKDDMDQLLVKEDEISCESDLDGKSILTDCITGIMRIQLFSWTTLLMTPTGAL</sequence>
<reference evidence="1" key="1">
    <citation type="submission" date="2020-05" db="EMBL/GenBank/DDBJ databases">
        <title>WGS assembly of Panicum virgatum.</title>
        <authorList>
            <person name="Lovell J.T."/>
            <person name="Jenkins J."/>
            <person name="Shu S."/>
            <person name="Juenger T.E."/>
            <person name="Schmutz J."/>
        </authorList>
    </citation>
    <scope>NUCLEOTIDE SEQUENCE</scope>
    <source>
        <strain evidence="1">AP13</strain>
    </source>
</reference>
<dbReference type="PANTHER" id="PTHR47510">
    <property type="entry name" value="REVERSE TRANSCRIPTASE DOMAIN-CONTAINING PROTEIN"/>
    <property type="match status" value="1"/>
</dbReference>
<evidence type="ECO:0000313" key="2">
    <source>
        <dbReference type="Proteomes" id="UP000823388"/>
    </source>
</evidence>
<evidence type="ECO:0000313" key="1">
    <source>
        <dbReference type="EMBL" id="KAG2548716.1"/>
    </source>
</evidence>
<proteinExistence type="predicted"/>
<organism evidence="1 2">
    <name type="scientific">Panicum virgatum</name>
    <name type="common">Blackwell switchgrass</name>
    <dbReference type="NCBI Taxonomy" id="38727"/>
    <lineage>
        <taxon>Eukaryota</taxon>
        <taxon>Viridiplantae</taxon>
        <taxon>Streptophyta</taxon>
        <taxon>Embryophyta</taxon>
        <taxon>Tracheophyta</taxon>
        <taxon>Spermatophyta</taxon>
        <taxon>Magnoliopsida</taxon>
        <taxon>Liliopsida</taxon>
        <taxon>Poales</taxon>
        <taxon>Poaceae</taxon>
        <taxon>PACMAD clade</taxon>
        <taxon>Panicoideae</taxon>
        <taxon>Panicodae</taxon>
        <taxon>Paniceae</taxon>
        <taxon>Panicinae</taxon>
        <taxon>Panicum</taxon>
        <taxon>Panicum sect. Hiantes</taxon>
    </lineage>
</organism>
<dbReference type="AlphaFoldDB" id="A0A8T0NNG3"/>
<dbReference type="Proteomes" id="UP000823388">
    <property type="component" value="Chromosome 9K"/>
</dbReference>